<feature type="transmembrane region" description="Helical" evidence="2">
    <location>
        <begin position="102"/>
        <end position="125"/>
    </location>
</feature>
<protein>
    <submittedName>
        <fullName evidence="3">SPOSA6832_01791-mRNA-1:cds</fullName>
    </submittedName>
</protein>
<feature type="transmembrane region" description="Helical" evidence="2">
    <location>
        <begin position="146"/>
        <end position="164"/>
    </location>
</feature>
<evidence type="ECO:0000256" key="1">
    <source>
        <dbReference type="SAM" id="MobiDB-lite"/>
    </source>
</evidence>
<gene>
    <name evidence="3" type="primary">SPOSA6832_01791</name>
</gene>
<evidence type="ECO:0000256" key="2">
    <source>
        <dbReference type="SAM" id="Phobius"/>
    </source>
</evidence>
<keyword evidence="2" id="KW-1133">Transmembrane helix</keyword>
<feature type="transmembrane region" description="Helical" evidence="2">
    <location>
        <begin position="67"/>
        <end position="90"/>
    </location>
</feature>
<feature type="compositionally biased region" description="Polar residues" evidence="1">
    <location>
        <begin position="267"/>
        <end position="279"/>
    </location>
</feature>
<organism evidence="3 4">
    <name type="scientific">Sporidiobolus salmonicolor</name>
    <name type="common">Yeast-like fungus</name>
    <name type="synonym">Sporobolomyces salmonicolor</name>
    <dbReference type="NCBI Taxonomy" id="5005"/>
    <lineage>
        <taxon>Eukaryota</taxon>
        <taxon>Fungi</taxon>
        <taxon>Dikarya</taxon>
        <taxon>Basidiomycota</taxon>
        <taxon>Pucciniomycotina</taxon>
        <taxon>Microbotryomycetes</taxon>
        <taxon>Sporidiobolales</taxon>
        <taxon>Sporidiobolaceae</taxon>
        <taxon>Sporobolomyces</taxon>
    </lineage>
</organism>
<dbReference type="EMBL" id="CENE01000005">
    <property type="protein sequence ID" value="CEQ40179.1"/>
    <property type="molecule type" value="Genomic_DNA"/>
</dbReference>
<feature type="transmembrane region" description="Helical" evidence="2">
    <location>
        <begin position="198"/>
        <end position="225"/>
    </location>
</feature>
<feature type="region of interest" description="Disordered" evidence="1">
    <location>
        <begin position="23"/>
        <end position="50"/>
    </location>
</feature>
<feature type="compositionally biased region" description="Pro residues" evidence="1">
    <location>
        <begin position="319"/>
        <end position="335"/>
    </location>
</feature>
<evidence type="ECO:0000313" key="4">
    <source>
        <dbReference type="Proteomes" id="UP000243876"/>
    </source>
</evidence>
<keyword evidence="4" id="KW-1185">Reference proteome</keyword>
<feature type="compositionally biased region" description="Basic and acidic residues" evidence="1">
    <location>
        <begin position="366"/>
        <end position="388"/>
    </location>
</feature>
<dbReference type="OrthoDB" id="2524732at2759"/>
<feature type="region of interest" description="Disordered" evidence="1">
    <location>
        <begin position="265"/>
        <end position="396"/>
    </location>
</feature>
<name>A0A0D6EJP5_SPOSA</name>
<accession>A0A0D6EJP5</accession>
<keyword evidence="2" id="KW-0812">Transmembrane</keyword>
<proteinExistence type="predicted"/>
<reference evidence="4" key="1">
    <citation type="submission" date="2015-02" db="EMBL/GenBank/DDBJ databases">
        <authorList>
            <person name="Gon?alves P."/>
        </authorList>
    </citation>
    <scope>NUCLEOTIDE SEQUENCE [LARGE SCALE GENOMIC DNA]</scope>
</reference>
<feature type="compositionally biased region" description="Basic and acidic residues" evidence="1">
    <location>
        <begin position="23"/>
        <end position="33"/>
    </location>
</feature>
<evidence type="ECO:0000313" key="3">
    <source>
        <dbReference type="EMBL" id="CEQ40179.1"/>
    </source>
</evidence>
<dbReference type="Proteomes" id="UP000243876">
    <property type="component" value="Unassembled WGS sequence"/>
</dbReference>
<sequence>MGFIPSRKGAIALSDDEKGHLYEQDPTRLSKERPLRRRLSGNNGGEKRGRYTGNWAPHPGFIRALRFFLYLVTSASSLATAAMCLAVVWYYNHVGPVIKPSWGSLIAVIVFGIATPGILFGTLLVTPRLFRAGSVPDMVNQTRMELLMLFSLAAIWISGALALACDLRGKENCLDGYYHYPKPSDFDDVCNRINYSVALAYTTFGLCAAQMAIVWAIALYILLFLDQEILTEKTNALGTRAYLARARALQQRRILRAAREAGVSTAGPFNSRASPTSFGATREDELRNAGGPMAGRRGGESGCPCGPRGPGGGSAPGALPIPTPTPTPTATPTPPKRTSSVRFAAATPTEEGRGEGEADDPLQGGAEHDPFDDERGGYYGFEDERGFAETRGGQYD</sequence>
<keyword evidence="2" id="KW-0472">Membrane</keyword>
<dbReference type="AlphaFoldDB" id="A0A0D6EJP5"/>